<comment type="similarity">
    <text evidence="2">Belongs to the peroxin-11 family.</text>
</comment>
<dbReference type="PANTHER" id="PTHR12652">
    <property type="entry name" value="PEROXISOMAL BIOGENESIS FACTOR 11"/>
    <property type="match status" value="1"/>
</dbReference>
<gene>
    <name evidence="6" type="ORF">KP509_03G050300</name>
</gene>
<evidence type="ECO:0000256" key="4">
    <source>
        <dbReference type="ARBA" id="ARBA00023136"/>
    </source>
</evidence>
<keyword evidence="4" id="KW-0472">Membrane</keyword>
<comment type="caution">
    <text evidence="6">The sequence shown here is derived from an EMBL/GenBank/DDBJ whole genome shotgun (WGS) entry which is preliminary data.</text>
</comment>
<evidence type="ECO:0000256" key="3">
    <source>
        <dbReference type="ARBA" id="ARBA00022593"/>
    </source>
</evidence>
<evidence type="ECO:0000256" key="2">
    <source>
        <dbReference type="ARBA" id="ARBA00008194"/>
    </source>
</evidence>
<dbReference type="GO" id="GO:0005778">
    <property type="term" value="C:peroxisomal membrane"/>
    <property type="evidence" value="ECO:0007669"/>
    <property type="project" value="UniProtKB-SubCell"/>
</dbReference>
<dbReference type="Pfam" id="PF05648">
    <property type="entry name" value="PEX11"/>
    <property type="match status" value="1"/>
</dbReference>
<dbReference type="OrthoDB" id="411017at2759"/>
<reference evidence="6" key="1">
    <citation type="submission" date="2021-08" db="EMBL/GenBank/DDBJ databases">
        <title>WGS assembly of Ceratopteris richardii.</title>
        <authorList>
            <person name="Marchant D.B."/>
            <person name="Chen G."/>
            <person name="Jenkins J."/>
            <person name="Shu S."/>
            <person name="Leebens-Mack J."/>
            <person name="Grimwood J."/>
            <person name="Schmutz J."/>
            <person name="Soltis P."/>
            <person name="Soltis D."/>
            <person name="Chen Z.-H."/>
        </authorList>
    </citation>
    <scope>NUCLEOTIDE SEQUENCE</scope>
    <source>
        <strain evidence="6">Whitten #5841</strain>
        <tissue evidence="6">Leaf</tissue>
    </source>
</reference>
<evidence type="ECO:0000313" key="7">
    <source>
        <dbReference type="Proteomes" id="UP000825935"/>
    </source>
</evidence>
<evidence type="ECO:0000313" key="6">
    <source>
        <dbReference type="EMBL" id="KAH7441712.1"/>
    </source>
</evidence>
<dbReference type="EMBL" id="CM035408">
    <property type="protein sequence ID" value="KAH7441712.1"/>
    <property type="molecule type" value="Genomic_DNA"/>
</dbReference>
<dbReference type="GO" id="GO:0044375">
    <property type="term" value="P:regulation of peroxisome size"/>
    <property type="evidence" value="ECO:0007669"/>
    <property type="project" value="UniProtKB-ARBA"/>
</dbReference>
<dbReference type="PANTHER" id="PTHR12652:SF10">
    <property type="entry name" value="PEROXISOMAL MEMBRANE PROTEIN 11C-RELATED"/>
    <property type="match status" value="1"/>
</dbReference>
<sequence length="243" mass="27187">MDKSILSDLVLYLNHPRTRDNLCKVIQFGSRFVSGGNEGLAEQVSSSVAVSRKVFCLLKSVDELESLISRHIEDDPLSLVLLSKLKNSLMAAYFALDHFVWTGRTGIYKNKKIIDSVACISMYLSLGGSACDLFIECFQVVWPNKGKKLESTGSKSEDKDNKYDREKTILNRIQDRKLRLLMSSMDIVLGIGLLQLAPKRVTPRITGAVGTITSIISCYERRDALVVLKLAAFVENQYIFIIS</sequence>
<dbReference type="GO" id="GO:0016559">
    <property type="term" value="P:peroxisome fission"/>
    <property type="evidence" value="ECO:0007669"/>
    <property type="project" value="InterPro"/>
</dbReference>
<keyword evidence="3" id="KW-0962">Peroxisome biogenesis</keyword>
<dbReference type="GO" id="GO:0042802">
    <property type="term" value="F:identical protein binding"/>
    <property type="evidence" value="ECO:0007669"/>
    <property type="project" value="UniProtKB-ARBA"/>
</dbReference>
<comment type="subcellular location">
    <subcellularLocation>
        <location evidence="1">Peroxisome membrane</location>
        <topology evidence="1">Multi-pass membrane protein</topology>
    </subcellularLocation>
</comment>
<evidence type="ECO:0000256" key="1">
    <source>
        <dbReference type="ARBA" id="ARBA00004585"/>
    </source>
</evidence>
<dbReference type="Proteomes" id="UP000825935">
    <property type="component" value="Chromosome 3"/>
</dbReference>
<accession>A0A8T2V2T8</accession>
<evidence type="ECO:0000256" key="5">
    <source>
        <dbReference type="ARBA" id="ARBA00023140"/>
    </source>
</evidence>
<proteinExistence type="inferred from homology"/>
<keyword evidence="7" id="KW-1185">Reference proteome</keyword>
<name>A0A8T2V2T8_CERRI</name>
<dbReference type="InterPro" id="IPR008733">
    <property type="entry name" value="PEX11"/>
</dbReference>
<protein>
    <submittedName>
        <fullName evidence="6">Uncharacterized protein</fullName>
    </submittedName>
</protein>
<dbReference type="AlphaFoldDB" id="A0A8T2V2T8"/>
<organism evidence="6 7">
    <name type="scientific">Ceratopteris richardii</name>
    <name type="common">Triangle waterfern</name>
    <dbReference type="NCBI Taxonomy" id="49495"/>
    <lineage>
        <taxon>Eukaryota</taxon>
        <taxon>Viridiplantae</taxon>
        <taxon>Streptophyta</taxon>
        <taxon>Embryophyta</taxon>
        <taxon>Tracheophyta</taxon>
        <taxon>Polypodiopsida</taxon>
        <taxon>Polypodiidae</taxon>
        <taxon>Polypodiales</taxon>
        <taxon>Pteridineae</taxon>
        <taxon>Pteridaceae</taxon>
        <taxon>Parkerioideae</taxon>
        <taxon>Ceratopteris</taxon>
    </lineage>
</organism>
<keyword evidence="5" id="KW-0576">Peroxisome</keyword>